<sequence>MEQQLGGEPSKNIANEIRQIQQEVESIKQERRVKVAQLQTSGDNISRRMILEDELKVLQSRRDVLATKLDSMKDKQKSDFRSYDTRRRVVRNEILTQADVVCSTLSGAGHDILASLDFDMIIIDEAAQAIELSSLIPLKYRFSRCVMVGDPKQLPPTVLSQEITTNHFSCVFNKTRKNLFTC</sequence>
<feature type="coiled-coil region" evidence="1">
    <location>
        <begin position="10"/>
        <end position="75"/>
    </location>
</feature>
<dbReference type="PANTHER" id="PTHR10887:SF495">
    <property type="entry name" value="HELICASE SENATAXIN ISOFORM X1-RELATED"/>
    <property type="match status" value="1"/>
</dbReference>
<evidence type="ECO:0000256" key="1">
    <source>
        <dbReference type="SAM" id="Coils"/>
    </source>
</evidence>
<dbReference type="Gene3D" id="3.40.50.300">
    <property type="entry name" value="P-loop containing nucleotide triphosphate hydrolases"/>
    <property type="match status" value="1"/>
</dbReference>
<evidence type="ECO:0000313" key="4">
    <source>
        <dbReference type="Proteomes" id="UP000724874"/>
    </source>
</evidence>
<dbReference type="GO" id="GO:0016604">
    <property type="term" value="C:nuclear body"/>
    <property type="evidence" value="ECO:0007669"/>
    <property type="project" value="TreeGrafter"/>
</dbReference>
<dbReference type="GO" id="GO:0006369">
    <property type="term" value="P:termination of RNA polymerase II transcription"/>
    <property type="evidence" value="ECO:0007669"/>
    <property type="project" value="TreeGrafter"/>
</dbReference>
<proteinExistence type="predicted"/>
<dbReference type="AlphaFoldDB" id="A0A9P5TSJ3"/>
<comment type="caution">
    <text evidence="3">The sequence shown here is derived from an EMBL/GenBank/DDBJ whole genome shotgun (WGS) entry which is preliminary data.</text>
</comment>
<name>A0A9P5TSJ3_GYMJU</name>
<dbReference type="Proteomes" id="UP000724874">
    <property type="component" value="Unassembled WGS sequence"/>
</dbReference>
<dbReference type="GO" id="GO:0001147">
    <property type="term" value="F:transcription termination site sequence-specific DNA binding"/>
    <property type="evidence" value="ECO:0007669"/>
    <property type="project" value="TreeGrafter"/>
</dbReference>
<reference evidence="3" key="1">
    <citation type="submission" date="2020-11" db="EMBL/GenBank/DDBJ databases">
        <authorList>
            <consortium name="DOE Joint Genome Institute"/>
            <person name="Ahrendt S."/>
            <person name="Riley R."/>
            <person name="Andreopoulos W."/>
            <person name="LaButti K."/>
            <person name="Pangilinan J."/>
            <person name="Ruiz-duenas F.J."/>
            <person name="Barrasa J.M."/>
            <person name="Sanchez-Garcia M."/>
            <person name="Camarero S."/>
            <person name="Miyauchi S."/>
            <person name="Serrano A."/>
            <person name="Linde D."/>
            <person name="Babiker R."/>
            <person name="Drula E."/>
            <person name="Ayuso-Fernandez I."/>
            <person name="Pacheco R."/>
            <person name="Padilla G."/>
            <person name="Ferreira P."/>
            <person name="Barriuso J."/>
            <person name="Kellner H."/>
            <person name="Castanera R."/>
            <person name="Alfaro M."/>
            <person name="Ramirez L."/>
            <person name="Pisabarro A.G."/>
            <person name="Kuo A."/>
            <person name="Tritt A."/>
            <person name="Lipzen A."/>
            <person name="He G."/>
            <person name="Yan M."/>
            <person name="Ng V."/>
            <person name="Cullen D."/>
            <person name="Martin F."/>
            <person name="Rosso M.-N."/>
            <person name="Henrissat B."/>
            <person name="Hibbett D."/>
            <person name="Martinez A.T."/>
            <person name="Grigoriev I.V."/>
        </authorList>
    </citation>
    <scope>NUCLEOTIDE SEQUENCE</scope>
    <source>
        <strain evidence="3">AH 44721</strain>
    </source>
</reference>
<dbReference type="InterPro" id="IPR041677">
    <property type="entry name" value="DNA2/NAM7_AAA_11"/>
</dbReference>
<keyword evidence="1" id="KW-0175">Coiled coil</keyword>
<dbReference type="InterPro" id="IPR027417">
    <property type="entry name" value="P-loop_NTPase"/>
</dbReference>
<protein>
    <submittedName>
        <fullName evidence="3">AAA domain-containing protein</fullName>
    </submittedName>
</protein>
<accession>A0A9P5TSJ3</accession>
<evidence type="ECO:0000259" key="2">
    <source>
        <dbReference type="Pfam" id="PF13086"/>
    </source>
</evidence>
<feature type="domain" description="DNA2/NAM7 helicase helicase" evidence="2">
    <location>
        <begin position="11"/>
        <end position="161"/>
    </location>
</feature>
<dbReference type="PANTHER" id="PTHR10887">
    <property type="entry name" value="DNA2/NAM7 HELICASE FAMILY"/>
    <property type="match status" value="1"/>
</dbReference>
<keyword evidence="4" id="KW-1185">Reference proteome</keyword>
<dbReference type="InterPro" id="IPR045055">
    <property type="entry name" value="DNA2/NAM7-like"/>
</dbReference>
<dbReference type="OrthoDB" id="6513042at2759"/>
<organism evidence="3 4">
    <name type="scientific">Gymnopilus junonius</name>
    <name type="common">Spectacular rustgill mushroom</name>
    <name type="synonym">Gymnopilus spectabilis subsp. junonius</name>
    <dbReference type="NCBI Taxonomy" id="109634"/>
    <lineage>
        <taxon>Eukaryota</taxon>
        <taxon>Fungi</taxon>
        <taxon>Dikarya</taxon>
        <taxon>Basidiomycota</taxon>
        <taxon>Agaricomycotina</taxon>
        <taxon>Agaricomycetes</taxon>
        <taxon>Agaricomycetidae</taxon>
        <taxon>Agaricales</taxon>
        <taxon>Agaricineae</taxon>
        <taxon>Hymenogastraceae</taxon>
        <taxon>Gymnopilus</taxon>
    </lineage>
</organism>
<dbReference type="GO" id="GO:0004386">
    <property type="term" value="F:helicase activity"/>
    <property type="evidence" value="ECO:0007669"/>
    <property type="project" value="InterPro"/>
</dbReference>
<evidence type="ECO:0000313" key="3">
    <source>
        <dbReference type="EMBL" id="KAF8908973.1"/>
    </source>
</evidence>
<gene>
    <name evidence="3" type="ORF">CPB84DRAFT_114740</name>
</gene>
<dbReference type="Pfam" id="PF13086">
    <property type="entry name" value="AAA_11"/>
    <property type="match status" value="1"/>
</dbReference>
<dbReference type="EMBL" id="JADNYJ010000010">
    <property type="protein sequence ID" value="KAF8908973.1"/>
    <property type="molecule type" value="Genomic_DNA"/>
</dbReference>
<dbReference type="SUPFAM" id="SSF52540">
    <property type="entry name" value="P-loop containing nucleoside triphosphate hydrolases"/>
    <property type="match status" value="1"/>
</dbReference>